<protein>
    <submittedName>
        <fullName evidence="1">Uncharacterized protein</fullName>
    </submittedName>
</protein>
<sequence length="171" mass="18654">MLVTKVASLFALAACAVAARSGKQTMSDIDNISNHVDRLNGALKDYNGGMVEALPVAYALRDTTNSVSDARAHVEGNEPFANEDAEATRKAWEQLEPSIVETARLGAEKAPQFKKAGAGGVASRMLGELDEERRGLTSDMQRMSESEYQNFQPHNERINGAFDDLMNTYNN</sequence>
<accession>A0ACC3AXH9</accession>
<evidence type="ECO:0000313" key="1">
    <source>
        <dbReference type="EMBL" id="KAK1142667.1"/>
    </source>
</evidence>
<comment type="caution">
    <text evidence="1">The sequence shown here is derived from an EMBL/GenBank/DDBJ whole genome shotgun (WGS) entry which is preliminary data.</text>
</comment>
<keyword evidence="2" id="KW-1185">Reference proteome</keyword>
<proteinExistence type="predicted"/>
<gene>
    <name evidence="1" type="ORF">N8T08_007472</name>
</gene>
<dbReference type="Proteomes" id="UP001177260">
    <property type="component" value="Unassembled WGS sequence"/>
</dbReference>
<evidence type="ECO:0000313" key="2">
    <source>
        <dbReference type="Proteomes" id="UP001177260"/>
    </source>
</evidence>
<name>A0ACC3AXH9_9EURO</name>
<organism evidence="1 2">
    <name type="scientific">Aspergillus melleus</name>
    <dbReference type="NCBI Taxonomy" id="138277"/>
    <lineage>
        <taxon>Eukaryota</taxon>
        <taxon>Fungi</taxon>
        <taxon>Dikarya</taxon>
        <taxon>Ascomycota</taxon>
        <taxon>Pezizomycotina</taxon>
        <taxon>Eurotiomycetes</taxon>
        <taxon>Eurotiomycetidae</taxon>
        <taxon>Eurotiales</taxon>
        <taxon>Aspergillaceae</taxon>
        <taxon>Aspergillus</taxon>
        <taxon>Aspergillus subgen. Circumdati</taxon>
    </lineage>
</organism>
<dbReference type="EMBL" id="JAOPJF010000048">
    <property type="protein sequence ID" value="KAK1142667.1"/>
    <property type="molecule type" value="Genomic_DNA"/>
</dbReference>
<reference evidence="1 2" key="1">
    <citation type="journal article" date="2023" name="ACS Omega">
        <title>Identification of the Neoaspergillic Acid Biosynthesis Gene Cluster by Establishing an In Vitro CRISPR-Ribonucleoprotein Genetic System in Aspergillus melleus.</title>
        <authorList>
            <person name="Yuan B."/>
            <person name="Grau M.F."/>
            <person name="Murata R.M."/>
            <person name="Torok T."/>
            <person name="Venkateswaran K."/>
            <person name="Stajich J.E."/>
            <person name="Wang C.C.C."/>
        </authorList>
    </citation>
    <scope>NUCLEOTIDE SEQUENCE [LARGE SCALE GENOMIC DNA]</scope>
    <source>
        <strain evidence="1 2">IMV 1140</strain>
    </source>
</reference>